<dbReference type="PANTHER" id="PTHR19136">
    <property type="entry name" value="MOLYBDENUM COFACTOR GUANYLYLTRANSFERASE"/>
    <property type="match status" value="1"/>
</dbReference>
<dbReference type="KEGG" id="orn:DV701_10645"/>
<dbReference type="EMBL" id="CP031229">
    <property type="protein sequence ID" value="AXH96522.1"/>
    <property type="molecule type" value="Genomic_DNA"/>
</dbReference>
<evidence type="ECO:0000259" key="2">
    <source>
        <dbReference type="Pfam" id="PF12804"/>
    </source>
</evidence>
<dbReference type="OrthoDB" id="4408226at2"/>
<dbReference type="InterPro" id="IPR025877">
    <property type="entry name" value="MobA-like_NTP_Trfase"/>
</dbReference>
<reference evidence="3 4" key="1">
    <citation type="submission" date="2018-07" db="EMBL/GenBank/DDBJ databases">
        <title>Complete genome sequencing of Ornithinimicrobium sp. AMA3305.</title>
        <authorList>
            <person name="Bae J.-W."/>
        </authorList>
    </citation>
    <scope>NUCLEOTIDE SEQUENCE [LARGE SCALE GENOMIC DNA]</scope>
    <source>
        <strain evidence="3 4">AMA3305</strain>
    </source>
</reference>
<dbReference type="InterPro" id="IPR029044">
    <property type="entry name" value="Nucleotide-diphossugar_trans"/>
</dbReference>
<protein>
    <submittedName>
        <fullName evidence="3">Molybdopterin-guanine dinucleotide biosynthesis protein MobA</fullName>
    </submittedName>
</protein>
<evidence type="ECO:0000313" key="4">
    <source>
        <dbReference type="Proteomes" id="UP000253790"/>
    </source>
</evidence>
<dbReference type="Proteomes" id="UP000253790">
    <property type="component" value="Chromosome"/>
</dbReference>
<proteinExistence type="predicted"/>
<organism evidence="3 4">
    <name type="scientific">Ornithinimicrobium avium</name>
    <dbReference type="NCBI Taxonomy" id="2283195"/>
    <lineage>
        <taxon>Bacteria</taxon>
        <taxon>Bacillati</taxon>
        <taxon>Actinomycetota</taxon>
        <taxon>Actinomycetes</taxon>
        <taxon>Micrococcales</taxon>
        <taxon>Ornithinimicrobiaceae</taxon>
        <taxon>Ornithinimicrobium</taxon>
    </lineage>
</organism>
<dbReference type="AlphaFoldDB" id="A0A345NNB4"/>
<keyword evidence="4" id="KW-1185">Reference proteome</keyword>
<evidence type="ECO:0000313" key="3">
    <source>
        <dbReference type="EMBL" id="AXH96522.1"/>
    </source>
</evidence>
<gene>
    <name evidence="3" type="ORF">DV701_10645</name>
</gene>
<keyword evidence="1" id="KW-0808">Transferase</keyword>
<dbReference type="GO" id="GO:0016779">
    <property type="term" value="F:nucleotidyltransferase activity"/>
    <property type="evidence" value="ECO:0007669"/>
    <property type="project" value="TreeGrafter"/>
</dbReference>
<dbReference type="Pfam" id="PF12804">
    <property type="entry name" value="NTP_transf_3"/>
    <property type="match status" value="1"/>
</dbReference>
<accession>A0A345NNB4</accession>
<name>A0A345NNB4_9MICO</name>
<dbReference type="SUPFAM" id="SSF53448">
    <property type="entry name" value="Nucleotide-diphospho-sugar transferases"/>
    <property type="match status" value="1"/>
</dbReference>
<sequence length="232" mass="23918">MDRPRRPLAPVLLGPGVGDGPPGAVDLLVLAGGRGERLGGQDKAALVLDGRPLLDRVLDAAPSLGGRVVVVGDTAVPPGVLRTLEDPPDGGPVAGIDAGLAVLGRAGRDGGPAPWVAVVAVDQPAAAQALSSLRAALTRVPDDVDAVSHVDGTGHRQWLLALYRRAALEGALAALPGARHTSVRRLVGDLAWWAVDAGGEHVGDVDTWADLEGWERRLRRGRMAGQLPEKEG</sequence>
<feature type="domain" description="MobA-like NTP transferase" evidence="2">
    <location>
        <begin position="28"/>
        <end position="187"/>
    </location>
</feature>
<evidence type="ECO:0000256" key="1">
    <source>
        <dbReference type="ARBA" id="ARBA00022679"/>
    </source>
</evidence>
<dbReference type="PANTHER" id="PTHR19136:SF81">
    <property type="entry name" value="MOLYBDENUM COFACTOR GUANYLYLTRANSFERASE"/>
    <property type="match status" value="1"/>
</dbReference>
<dbReference type="Gene3D" id="3.90.550.10">
    <property type="entry name" value="Spore Coat Polysaccharide Biosynthesis Protein SpsA, Chain A"/>
    <property type="match status" value="1"/>
</dbReference>